<proteinExistence type="predicted"/>
<dbReference type="Gene3D" id="3.40.50.720">
    <property type="entry name" value="NAD(P)-binding Rossmann-like Domain"/>
    <property type="match status" value="1"/>
</dbReference>
<dbReference type="Pfam" id="PF22685">
    <property type="entry name" value="Gal80p_C-like"/>
    <property type="match status" value="1"/>
</dbReference>
<feature type="region of interest" description="Disordered" evidence="2">
    <location>
        <begin position="1"/>
        <end position="32"/>
    </location>
</feature>
<dbReference type="Gene3D" id="3.30.360.10">
    <property type="entry name" value="Dihydrodipicolinate Reductase, domain 2"/>
    <property type="match status" value="1"/>
</dbReference>
<feature type="domain" description="Gfo/Idh/MocA-like oxidoreductase N-terminal" evidence="3">
    <location>
        <begin position="152"/>
        <end position="271"/>
    </location>
</feature>
<keyword evidence="1" id="KW-0560">Oxidoreductase</keyword>
<sequence>MRSPDAPRMARSNTPGTAASSSSSGSSCPRRDRLAYVANTTIGPLRAHRASSAGLVVHRTSRASSSGSEPRLHDATAGPECPTARHASTVCVSSSSVGTTIPTSPRGNIRNAAAAAVIVLPDPVDDTTCPRRPRAGTTPSAGTESQAVSTIGVGIIGGSQGGWASISHIPALNALPDCELRAVSTSRLESAQAAAKEFGVQGAYDHHADLLAHPGVDVVVVAVKVPYHRELISVAIAANKTVYAEWPLALNLTEATELTQRAEAAGVRTVIGLQGRYHPGLRYARQMIEEGRIGRVIGTTMVASGMVWGPQTTKNHTYWFDNNQGATLLTAAALHAVDALNVTLGEFEHLSANLVVGRKEVTVTDDGGKVVPVTAPDQIALIGTLEGGAAASVFYRGGVSRGDNFRWEINGTDGDIVVTAPWGNLQVTDLTVEAGFGEDTTVAPVEVPAEYTRDIPEALSGPSKNVAALYTNLARDLRDGTRTVPDFTYAHRRHQLLEAVEQSSAERVSKPSR</sequence>
<evidence type="ECO:0000259" key="3">
    <source>
        <dbReference type="Pfam" id="PF01408"/>
    </source>
</evidence>
<evidence type="ECO:0000313" key="5">
    <source>
        <dbReference type="EMBL" id="GDY48951.1"/>
    </source>
</evidence>
<organism evidence="5 6">
    <name type="scientific">Streptomyces antimycoticus</name>
    <dbReference type="NCBI Taxonomy" id="68175"/>
    <lineage>
        <taxon>Bacteria</taxon>
        <taxon>Bacillati</taxon>
        <taxon>Actinomycetota</taxon>
        <taxon>Actinomycetes</taxon>
        <taxon>Kitasatosporales</taxon>
        <taxon>Streptomycetaceae</taxon>
        <taxon>Streptomyces</taxon>
        <taxon>Streptomyces violaceusniger group</taxon>
    </lineage>
</organism>
<dbReference type="Proteomes" id="UP000299290">
    <property type="component" value="Unassembled WGS sequence"/>
</dbReference>
<dbReference type="PANTHER" id="PTHR43818">
    <property type="entry name" value="BCDNA.GH03377"/>
    <property type="match status" value="1"/>
</dbReference>
<dbReference type="PROSITE" id="PS51257">
    <property type="entry name" value="PROKAR_LIPOPROTEIN"/>
    <property type="match status" value="1"/>
</dbReference>
<dbReference type="PANTHER" id="PTHR43818:SF11">
    <property type="entry name" value="BCDNA.GH03377"/>
    <property type="match status" value="1"/>
</dbReference>
<reference evidence="5 6" key="1">
    <citation type="journal article" date="2020" name="Int. J. Syst. Evol. Microbiol.">
        <title>Reclassification of Streptomyces castelarensis and Streptomyces sporoclivatus as later heterotypic synonyms of Streptomyces antimycoticus.</title>
        <authorList>
            <person name="Komaki H."/>
            <person name="Tamura T."/>
        </authorList>
    </citation>
    <scope>NUCLEOTIDE SEQUENCE [LARGE SCALE GENOMIC DNA]</scope>
    <source>
        <strain evidence="5 6">NBRC 12839</strain>
    </source>
</reference>
<evidence type="ECO:0000256" key="2">
    <source>
        <dbReference type="SAM" id="MobiDB-lite"/>
    </source>
</evidence>
<evidence type="ECO:0000313" key="6">
    <source>
        <dbReference type="Proteomes" id="UP000299290"/>
    </source>
</evidence>
<dbReference type="InterPro" id="IPR000683">
    <property type="entry name" value="Gfo/Idh/MocA-like_OxRdtase_N"/>
</dbReference>
<evidence type="ECO:0000256" key="1">
    <source>
        <dbReference type="ARBA" id="ARBA00023002"/>
    </source>
</evidence>
<feature type="region of interest" description="Disordered" evidence="2">
    <location>
        <begin position="124"/>
        <end position="144"/>
    </location>
</feature>
<dbReference type="InterPro" id="IPR036291">
    <property type="entry name" value="NAD(P)-bd_dom_sf"/>
</dbReference>
<feature type="region of interest" description="Disordered" evidence="2">
    <location>
        <begin position="51"/>
        <end position="83"/>
    </location>
</feature>
<dbReference type="GO" id="GO:0016491">
    <property type="term" value="F:oxidoreductase activity"/>
    <property type="evidence" value="ECO:0007669"/>
    <property type="project" value="UniProtKB-KW"/>
</dbReference>
<keyword evidence="6" id="KW-1185">Reference proteome</keyword>
<dbReference type="Pfam" id="PF01408">
    <property type="entry name" value="GFO_IDH_MocA"/>
    <property type="match status" value="1"/>
</dbReference>
<dbReference type="AlphaFoldDB" id="A0A4D4KIF9"/>
<dbReference type="EMBL" id="BJHV01000001">
    <property type="protein sequence ID" value="GDY48951.1"/>
    <property type="molecule type" value="Genomic_DNA"/>
</dbReference>
<evidence type="ECO:0008006" key="7">
    <source>
        <dbReference type="Google" id="ProtNLM"/>
    </source>
</evidence>
<comment type="caution">
    <text evidence="5">The sequence shown here is derived from an EMBL/GenBank/DDBJ whole genome shotgun (WGS) entry which is preliminary data.</text>
</comment>
<protein>
    <recommendedName>
        <fullName evidence="7">Oxidoreductase</fullName>
    </recommendedName>
</protein>
<dbReference type="InterPro" id="IPR050463">
    <property type="entry name" value="Gfo/Idh/MocA_oxidrdct_glycsds"/>
</dbReference>
<dbReference type="GO" id="GO:0000166">
    <property type="term" value="F:nucleotide binding"/>
    <property type="evidence" value="ECO:0007669"/>
    <property type="project" value="InterPro"/>
</dbReference>
<dbReference type="SUPFAM" id="SSF55347">
    <property type="entry name" value="Glyceraldehyde-3-phosphate dehydrogenase-like, C-terminal domain"/>
    <property type="match status" value="1"/>
</dbReference>
<dbReference type="InterPro" id="IPR055080">
    <property type="entry name" value="Gal80p-like_C"/>
</dbReference>
<gene>
    <name evidence="5" type="ORF">SANT12839_098330</name>
</gene>
<accession>A0A4D4KIF9</accession>
<dbReference type="SUPFAM" id="SSF51735">
    <property type="entry name" value="NAD(P)-binding Rossmann-fold domains"/>
    <property type="match status" value="1"/>
</dbReference>
<name>A0A4D4KIF9_9ACTN</name>
<evidence type="ECO:0000259" key="4">
    <source>
        <dbReference type="Pfam" id="PF22685"/>
    </source>
</evidence>
<feature type="domain" description="Gal80p-like C-terminal" evidence="4">
    <location>
        <begin position="279"/>
        <end position="419"/>
    </location>
</feature>